<comment type="caution">
    <text evidence="4">The sequence shown here is derived from an EMBL/GenBank/DDBJ whole genome shotgun (WGS) entry which is preliminary data.</text>
</comment>
<accession>A0A2T0X8Z8</accession>
<feature type="coiled-coil region" evidence="2">
    <location>
        <begin position="243"/>
        <end position="270"/>
    </location>
</feature>
<dbReference type="InterPro" id="IPR006143">
    <property type="entry name" value="RND_pump_MFP"/>
</dbReference>
<feature type="coiled-coil region" evidence="2">
    <location>
        <begin position="128"/>
        <end position="190"/>
    </location>
</feature>
<evidence type="ECO:0000256" key="2">
    <source>
        <dbReference type="SAM" id="Coils"/>
    </source>
</evidence>
<dbReference type="Proteomes" id="UP000238801">
    <property type="component" value="Unassembled WGS sequence"/>
</dbReference>
<dbReference type="RefSeq" id="WP_106159799.1">
    <property type="nucleotide sequence ID" value="NZ_PVTT01000001.1"/>
</dbReference>
<reference evidence="4 5" key="1">
    <citation type="submission" date="2018-03" db="EMBL/GenBank/DDBJ databases">
        <title>Genomic Encyclopedia of Archaeal and Bacterial Type Strains, Phase II (KMG-II): from individual species to whole genera.</title>
        <authorList>
            <person name="Goeker M."/>
        </authorList>
    </citation>
    <scope>NUCLEOTIDE SEQUENCE [LARGE SCALE GENOMIC DNA]</scope>
    <source>
        <strain evidence="4 5">DSM 29318</strain>
    </source>
</reference>
<dbReference type="Gene3D" id="2.40.30.170">
    <property type="match status" value="1"/>
</dbReference>
<dbReference type="OrthoDB" id="9806939at2"/>
<sequence>MRLISVLLALAVSVTLYALVFERDRLVMLASRGDAAEAEIPVAAVADPEAGAPPEAGTARLAVVAARIEAEPVRDAVLLRGQTEASRQVEARAETSGLVVSEPLRRGAEVRAGEALCALDPGTRQDDLEEARARLAEARARLPEAEARVPAAQARQAEAAGQVLAAEAGLIEARARLREAEINANAAERLSEGGFAADTRVANAEASLESARAGVIAAQAQQEGAAAGVTAAAADVDGAEAAVQSARAGIQAAQASVAAAERELERLVIETPFDGLLETDTAELGALLQPGAVCATVLQLDPIKLVAFLPETELNAARVGARAGGRLATGERVEGEVAFVARSADPATRTFRVEVEIPNEDGHIRDGQTVELVIEGDARAGHLIPRSAMTLDDDGALGVRLNVDGITRFAPVEILRDERDGVWVTGLPDTAEVIVTGQEYVRDGVPIDVTFRQGAIR</sequence>
<dbReference type="PANTHER" id="PTHR30469">
    <property type="entry name" value="MULTIDRUG RESISTANCE PROTEIN MDTA"/>
    <property type="match status" value="1"/>
</dbReference>
<dbReference type="GO" id="GO:1990281">
    <property type="term" value="C:efflux pump complex"/>
    <property type="evidence" value="ECO:0007669"/>
    <property type="project" value="TreeGrafter"/>
</dbReference>
<keyword evidence="5" id="KW-1185">Reference proteome</keyword>
<evidence type="ECO:0000256" key="1">
    <source>
        <dbReference type="ARBA" id="ARBA00009477"/>
    </source>
</evidence>
<keyword evidence="2" id="KW-0175">Coiled coil</keyword>
<protein>
    <submittedName>
        <fullName evidence="4">Multidrug efflux system membrane fusion protein</fullName>
    </submittedName>
</protein>
<dbReference type="PANTHER" id="PTHR30469:SF29">
    <property type="entry name" value="BLR2860 PROTEIN"/>
    <property type="match status" value="1"/>
</dbReference>
<comment type="similarity">
    <text evidence="1">Belongs to the membrane fusion protein (MFP) (TC 8.A.1) family.</text>
</comment>
<dbReference type="NCBIfam" id="TIGR01730">
    <property type="entry name" value="RND_mfp"/>
    <property type="match status" value="1"/>
</dbReference>
<dbReference type="Gene3D" id="1.10.287.1490">
    <property type="match status" value="1"/>
</dbReference>
<proteinExistence type="inferred from homology"/>
<dbReference type="Pfam" id="PF25954">
    <property type="entry name" value="Beta-barrel_RND_2"/>
    <property type="match status" value="1"/>
</dbReference>
<dbReference type="GO" id="GO:0015562">
    <property type="term" value="F:efflux transmembrane transporter activity"/>
    <property type="evidence" value="ECO:0007669"/>
    <property type="project" value="TreeGrafter"/>
</dbReference>
<dbReference type="InterPro" id="IPR058792">
    <property type="entry name" value="Beta-barrel_RND_2"/>
</dbReference>
<dbReference type="SUPFAM" id="SSF111369">
    <property type="entry name" value="HlyD-like secretion proteins"/>
    <property type="match status" value="2"/>
</dbReference>
<evidence type="ECO:0000259" key="3">
    <source>
        <dbReference type="Pfam" id="PF25954"/>
    </source>
</evidence>
<feature type="domain" description="CusB-like beta-barrel" evidence="3">
    <location>
        <begin position="306"/>
        <end position="375"/>
    </location>
</feature>
<evidence type="ECO:0000313" key="4">
    <source>
        <dbReference type="EMBL" id="PRY95418.1"/>
    </source>
</evidence>
<organism evidence="4 5">
    <name type="scientific">Hasllibacter halocynthiae</name>
    <dbReference type="NCBI Taxonomy" id="595589"/>
    <lineage>
        <taxon>Bacteria</taxon>
        <taxon>Pseudomonadati</taxon>
        <taxon>Pseudomonadota</taxon>
        <taxon>Alphaproteobacteria</taxon>
        <taxon>Rhodobacterales</taxon>
        <taxon>Roseobacteraceae</taxon>
        <taxon>Hasllibacter</taxon>
    </lineage>
</organism>
<gene>
    <name evidence="4" type="ORF">BCF33_1037</name>
</gene>
<dbReference type="EMBL" id="PVTT01000001">
    <property type="protein sequence ID" value="PRY95418.1"/>
    <property type="molecule type" value="Genomic_DNA"/>
</dbReference>
<dbReference type="AlphaFoldDB" id="A0A2T0X8Z8"/>
<name>A0A2T0X8Z8_9RHOB</name>
<evidence type="ECO:0000313" key="5">
    <source>
        <dbReference type="Proteomes" id="UP000238801"/>
    </source>
</evidence>